<dbReference type="AlphaFoldDB" id="A0A3B1D9T3"/>
<proteinExistence type="predicted"/>
<dbReference type="PANTHER" id="PTHR35272">
    <property type="entry name" value="THIOL:DISULFIDE INTERCHANGE PROTEIN DSBC-RELATED"/>
    <property type="match status" value="1"/>
</dbReference>
<gene>
    <name evidence="2" type="ORF">MNBD_NITROSPIRAE02-1135</name>
</gene>
<protein>
    <recommendedName>
        <fullName evidence="1">Thioredoxin-like fold domain-containing protein</fullName>
    </recommendedName>
</protein>
<evidence type="ECO:0000259" key="1">
    <source>
        <dbReference type="Pfam" id="PF13098"/>
    </source>
</evidence>
<name>A0A3B1D9T3_9ZZZZ</name>
<dbReference type="EMBL" id="UOGH01000089">
    <property type="protein sequence ID" value="VAX28535.1"/>
    <property type="molecule type" value="Genomic_DNA"/>
</dbReference>
<dbReference type="SUPFAM" id="SSF52833">
    <property type="entry name" value="Thioredoxin-like"/>
    <property type="match status" value="1"/>
</dbReference>
<dbReference type="InterPro" id="IPR051470">
    <property type="entry name" value="Thiol:disulfide_interchange"/>
</dbReference>
<evidence type="ECO:0000313" key="2">
    <source>
        <dbReference type="EMBL" id="VAX28535.1"/>
    </source>
</evidence>
<dbReference type="Gene3D" id="3.40.30.10">
    <property type="entry name" value="Glutaredoxin"/>
    <property type="match status" value="1"/>
</dbReference>
<organism evidence="2">
    <name type="scientific">hydrothermal vent metagenome</name>
    <dbReference type="NCBI Taxonomy" id="652676"/>
    <lineage>
        <taxon>unclassified sequences</taxon>
        <taxon>metagenomes</taxon>
        <taxon>ecological metagenomes</taxon>
    </lineage>
</organism>
<accession>A0A3B1D9T3</accession>
<dbReference type="InterPro" id="IPR012336">
    <property type="entry name" value="Thioredoxin-like_fold"/>
</dbReference>
<dbReference type="PANTHER" id="PTHR35272:SF3">
    <property type="entry name" value="THIOL:DISULFIDE INTERCHANGE PROTEIN DSBC"/>
    <property type="match status" value="1"/>
</dbReference>
<dbReference type="InterPro" id="IPR036249">
    <property type="entry name" value="Thioredoxin-like_sf"/>
</dbReference>
<feature type="domain" description="Thioredoxin-like fold" evidence="1">
    <location>
        <begin position="1"/>
        <end position="99"/>
    </location>
</feature>
<sequence>MKKIVEKRKDIAFYLKMYPLTSIHPDAYNKSKTIVCEKSLKLLEDAYEKKPIPAPTCTTDAIDKNIELAKKLGIRGTPAIILPDGRLLSGNQKAEDLIKRIEGK</sequence>
<reference evidence="2" key="1">
    <citation type="submission" date="2018-06" db="EMBL/GenBank/DDBJ databases">
        <authorList>
            <person name="Zhirakovskaya E."/>
        </authorList>
    </citation>
    <scope>NUCLEOTIDE SEQUENCE</scope>
</reference>
<dbReference type="Pfam" id="PF13098">
    <property type="entry name" value="Thioredoxin_2"/>
    <property type="match status" value="1"/>
</dbReference>